<dbReference type="RefSeq" id="WP_098993817.1">
    <property type="nucleotide sequence ID" value="NZ_CP084159.1"/>
</dbReference>
<dbReference type="InterPro" id="IPR003329">
    <property type="entry name" value="Cytidylyl_trans"/>
</dbReference>
<evidence type="ECO:0000313" key="2">
    <source>
        <dbReference type="Proteomes" id="UP000221852"/>
    </source>
</evidence>
<dbReference type="PANTHER" id="PTHR21485:SF6">
    <property type="entry name" value="N-ACYLNEURAMINATE CYTIDYLYLTRANSFERASE-RELATED"/>
    <property type="match status" value="1"/>
</dbReference>
<evidence type="ECO:0000313" key="1">
    <source>
        <dbReference type="EMBL" id="PHI12610.1"/>
    </source>
</evidence>
<dbReference type="EMBL" id="NIRQ01000001">
    <property type="protein sequence ID" value="PHI12610.1"/>
    <property type="molecule type" value="Genomic_DNA"/>
</dbReference>
<accession>A0A2C6AL45</accession>
<proteinExistence type="predicted"/>
<dbReference type="PANTHER" id="PTHR21485">
    <property type="entry name" value="HAD SUPERFAMILY MEMBERS CMAS AND KDSC"/>
    <property type="match status" value="1"/>
</dbReference>
<dbReference type="AlphaFoldDB" id="A0A2C6AL45"/>
<protein>
    <submittedName>
        <fullName evidence="1">CMP-N-acetylneuraminic acid synthetase</fullName>
    </submittedName>
</protein>
<dbReference type="GO" id="GO:0008781">
    <property type="term" value="F:N-acylneuraminate cytidylyltransferase activity"/>
    <property type="evidence" value="ECO:0007669"/>
    <property type="project" value="TreeGrafter"/>
</dbReference>
<dbReference type="Pfam" id="PF02348">
    <property type="entry name" value="CTP_transf_3"/>
    <property type="match status" value="1"/>
</dbReference>
<dbReference type="InterPro" id="IPR029044">
    <property type="entry name" value="Nucleotide-diphossugar_trans"/>
</dbReference>
<organism evidence="1 2">
    <name type="scientific">Fusobacterium nucleatum subsp. polymorphum</name>
    <name type="common">Fusobacterium polymorphum</name>
    <dbReference type="NCBI Taxonomy" id="76857"/>
    <lineage>
        <taxon>Bacteria</taxon>
        <taxon>Fusobacteriati</taxon>
        <taxon>Fusobacteriota</taxon>
        <taxon>Fusobacteriia</taxon>
        <taxon>Fusobacteriales</taxon>
        <taxon>Fusobacteriaceae</taxon>
        <taxon>Fusobacterium</taxon>
    </lineage>
</organism>
<sequence>MNVLITICGRAGSKGVGNKNFRLFLGKPMIYYTIKAAKLFKEKNKNIEEIDICLNSDNELAKKIALEENLFFIERPNELASDTASKVDAIRDVLLKMEKNQNKKYDYIIDLDITSPLRKVKDIENIFNKEIETQSDVVFSVVSSRRNPYFNMVEKVEDDKIVFSKPSSYVRRQDAPEVYDMNASIYCYKRDTLADCKKDPFVEKIDIIVMKDTYVLDIDHEEDFNIMECLVKNYYKDEFKEIFL</sequence>
<comment type="caution">
    <text evidence="1">The sequence shown here is derived from an EMBL/GenBank/DDBJ whole genome shotgun (WGS) entry which is preliminary data.</text>
</comment>
<dbReference type="Proteomes" id="UP000221852">
    <property type="component" value="Unassembled WGS sequence"/>
</dbReference>
<dbReference type="CDD" id="cd02513">
    <property type="entry name" value="CMP-NeuAc_Synthase"/>
    <property type="match status" value="1"/>
</dbReference>
<dbReference type="InterPro" id="IPR050793">
    <property type="entry name" value="CMP-NeuNAc_synthase"/>
</dbReference>
<dbReference type="SUPFAM" id="SSF53448">
    <property type="entry name" value="Nucleotide-diphospho-sugar transferases"/>
    <property type="match status" value="1"/>
</dbReference>
<reference evidence="1 2" key="1">
    <citation type="submission" date="2017-06" db="EMBL/GenBank/DDBJ databases">
        <title>Draft genome sequence of Fusobacterium nucleatum subsp. polymorphum KCOM 1330 (=ChDC F330).</title>
        <authorList>
            <person name="Kook J.-K."/>
            <person name="Park S.-N."/>
            <person name="Lim Y.K."/>
            <person name="Roh H."/>
        </authorList>
    </citation>
    <scope>NUCLEOTIDE SEQUENCE [LARGE SCALE GENOMIC DNA]</scope>
    <source>
        <strain evidence="2">KCOM 1330 (ChDC F330)</strain>
    </source>
</reference>
<dbReference type="Gene3D" id="3.90.550.10">
    <property type="entry name" value="Spore Coat Polysaccharide Biosynthesis Protein SpsA, Chain A"/>
    <property type="match status" value="1"/>
</dbReference>
<name>A0A2C6AL45_FUSNP</name>
<gene>
    <name evidence="1" type="ORF">CBG59_01840</name>
</gene>